<feature type="compositionally biased region" description="Low complexity" evidence="1">
    <location>
        <begin position="56"/>
        <end position="65"/>
    </location>
</feature>
<name>A0ABR8QDE8_9CELL</name>
<comment type="caution">
    <text evidence="3">The sequence shown here is derived from an EMBL/GenBank/DDBJ whole genome shotgun (WGS) entry which is preliminary data.</text>
</comment>
<organism evidence="3 4">
    <name type="scientific">Cellulomonas avistercoris</name>
    <dbReference type="NCBI Taxonomy" id="2762242"/>
    <lineage>
        <taxon>Bacteria</taxon>
        <taxon>Bacillati</taxon>
        <taxon>Actinomycetota</taxon>
        <taxon>Actinomycetes</taxon>
        <taxon>Micrococcales</taxon>
        <taxon>Cellulomonadaceae</taxon>
        <taxon>Cellulomonas</taxon>
    </lineage>
</organism>
<keyword evidence="2" id="KW-0472">Membrane</keyword>
<feature type="transmembrane region" description="Helical" evidence="2">
    <location>
        <begin position="103"/>
        <end position="122"/>
    </location>
</feature>
<feature type="compositionally biased region" description="Low complexity" evidence="1">
    <location>
        <begin position="31"/>
        <end position="43"/>
    </location>
</feature>
<protein>
    <submittedName>
        <fullName evidence="3">Uncharacterized protein</fullName>
    </submittedName>
</protein>
<evidence type="ECO:0000256" key="1">
    <source>
        <dbReference type="SAM" id="MobiDB-lite"/>
    </source>
</evidence>
<feature type="transmembrane region" description="Helical" evidence="2">
    <location>
        <begin position="77"/>
        <end position="97"/>
    </location>
</feature>
<proteinExistence type="predicted"/>
<dbReference type="RefSeq" id="WP_191782520.1">
    <property type="nucleotide sequence ID" value="NZ_JACSQV010000006.1"/>
</dbReference>
<keyword evidence="4" id="KW-1185">Reference proteome</keyword>
<reference evidence="3 4" key="1">
    <citation type="submission" date="2020-08" db="EMBL/GenBank/DDBJ databases">
        <title>A Genomic Blueprint of the Chicken Gut Microbiome.</title>
        <authorList>
            <person name="Gilroy R."/>
            <person name="Ravi A."/>
            <person name="Getino M."/>
            <person name="Pursley I."/>
            <person name="Horton D.L."/>
            <person name="Alikhan N.-F."/>
            <person name="Baker D."/>
            <person name="Gharbi K."/>
            <person name="Hall N."/>
            <person name="Watson M."/>
            <person name="Adriaenssens E.M."/>
            <person name="Foster-Nyarko E."/>
            <person name="Jarju S."/>
            <person name="Secka A."/>
            <person name="Antonio M."/>
            <person name="Oren A."/>
            <person name="Chaudhuri R."/>
            <person name="La Ragione R.M."/>
            <person name="Hildebrand F."/>
            <person name="Pallen M.J."/>
        </authorList>
    </citation>
    <scope>NUCLEOTIDE SEQUENCE [LARGE SCALE GENOMIC DNA]</scope>
    <source>
        <strain evidence="3 4">Sa3CUA2</strain>
    </source>
</reference>
<sequence length="133" mass="13351">MSTDDSTQDDSTVHDSTVQDSTGQDSTVHDTAPYATAPYATAPSDTARYATVPHDAPTAAAGTAPSPQRAGVRVGTVVWGLIIALVGAGVLLVAAGYTIDVQLAAIVLLIAAGLGLILGPLLQGLRRSRTGGA</sequence>
<feature type="region of interest" description="Disordered" evidence="1">
    <location>
        <begin position="1"/>
        <end position="70"/>
    </location>
</feature>
<keyword evidence="2" id="KW-0812">Transmembrane</keyword>
<keyword evidence="2" id="KW-1133">Transmembrane helix</keyword>
<dbReference type="Proteomes" id="UP000604241">
    <property type="component" value="Unassembled WGS sequence"/>
</dbReference>
<gene>
    <name evidence="3" type="ORF">H9657_08965</name>
</gene>
<evidence type="ECO:0000313" key="4">
    <source>
        <dbReference type="Proteomes" id="UP000604241"/>
    </source>
</evidence>
<accession>A0ABR8QDE8</accession>
<dbReference type="EMBL" id="JACSQV010000006">
    <property type="protein sequence ID" value="MBD7918406.1"/>
    <property type="molecule type" value="Genomic_DNA"/>
</dbReference>
<evidence type="ECO:0000313" key="3">
    <source>
        <dbReference type="EMBL" id="MBD7918406.1"/>
    </source>
</evidence>
<evidence type="ECO:0000256" key="2">
    <source>
        <dbReference type="SAM" id="Phobius"/>
    </source>
</evidence>